<evidence type="ECO:0000256" key="1">
    <source>
        <dbReference type="ARBA" id="ARBA00010211"/>
    </source>
</evidence>
<dbReference type="Proteomes" id="UP001500782">
    <property type="component" value="Unassembled WGS sequence"/>
</dbReference>
<proteinExistence type="inferred from homology"/>
<dbReference type="InterPro" id="IPR051121">
    <property type="entry name" value="FAH"/>
</dbReference>
<dbReference type="InterPro" id="IPR011234">
    <property type="entry name" value="Fumarylacetoacetase-like_C"/>
</dbReference>
<keyword evidence="5" id="KW-1185">Reference proteome</keyword>
<comment type="similarity">
    <text evidence="1">Belongs to the FAH family.</text>
</comment>
<evidence type="ECO:0000313" key="4">
    <source>
        <dbReference type="EMBL" id="GAA0343285.1"/>
    </source>
</evidence>
<dbReference type="Pfam" id="PF01557">
    <property type="entry name" value="FAA_hydrolase"/>
    <property type="match status" value="1"/>
</dbReference>
<sequence length="291" mass="32927">MRLATIKINETEQAAVFLEDRYYSLEQINNQYNKTGDITILGIIQNEQLEELTEWFNSEGKVALRDLPIEVSLSKEEVIYSPLYRYPSKIWGIGLNYVDHASDLNEIAPQEEPASFMKPTTSVIGMNDTIQIPKQSNRTTAEAELGVIIGKKCKDVSESDAQHYIAGFTTIIDMTAEDILQKNPRYLTRSKSFDTFFSFGPQLVTPDEVEDVMQLKVSTIKNKTEVRSNIVQNMTFNPWFLVSFHSEVMTLLPGDIISTGTPGAIVINDGDEVECQIDGFEVLRNRVRDLK</sequence>
<gene>
    <name evidence="4" type="ORF">GCM10008967_37160</name>
</gene>
<keyword evidence="2" id="KW-0479">Metal-binding</keyword>
<feature type="domain" description="Fumarylacetoacetase-like C-terminal" evidence="3">
    <location>
        <begin position="89"/>
        <end position="288"/>
    </location>
</feature>
<accession>A0ABP3GE77</accession>
<dbReference type="InterPro" id="IPR036663">
    <property type="entry name" value="Fumarylacetoacetase_C_sf"/>
</dbReference>
<evidence type="ECO:0000313" key="5">
    <source>
        <dbReference type="Proteomes" id="UP001500782"/>
    </source>
</evidence>
<dbReference type="PANTHER" id="PTHR42796:SF4">
    <property type="entry name" value="FUMARYLACETOACETATE HYDROLASE DOMAIN-CONTAINING PROTEIN 2A"/>
    <property type="match status" value="1"/>
</dbReference>
<dbReference type="SUPFAM" id="SSF56529">
    <property type="entry name" value="FAH"/>
    <property type="match status" value="1"/>
</dbReference>
<dbReference type="EMBL" id="BAAADJ010000062">
    <property type="protein sequence ID" value="GAA0343285.1"/>
    <property type="molecule type" value="Genomic_DNA"/>
</dbReference>
<dbReference type="PANTHER" id="PTHR42796">
    <property type="entry name" value="FUMARYLACETOACETATE HYDROLASE DOMAIN-CONTAINING PROTEIN 2A-RELATED"/>
    <property type="match status" value="1"/>
</dbReference>
<evidence type="ECO:0000256" key="2">
    <source>
        <dbReference type="ARBA" id="ARBA00022723"/>
    </source>
</evidence>
<reference evidence="5" key="1">
    <citation type="journal article" date="2019" name="Int. J. Syst. Evol. Microbiol.">
        <title>The Global Catalogue of Microorganisms (GCM) 10K type strain sequencing project: providing services to taxonomists for standard genome sequencing and annotation.</title>
        <authorList>
            <consortium name="The Broad Institute Genomics Platform"/>
            <consortium name="The Broad Institute Genome Sequencing Center for Infectious Disease"/>
            <person name="Wu L."/>
            <person name="Ma J."/>
        </authorList>
    </citation>
    <scope>NUCLEOTIDE SEQUENCE [LARGE SCALE GENOMIC DNA]</scope>
    <source>
        <strain evidence="5">JCM 9731</strain>
    </source>
</reference>
<name>A0ABP3GE77_9BACI</name>
<evidence type="ECO:0000259" key="3">
    <source>
        <dbReference type="Pfam" id="PF01557"/>
    </source>
</evidence>
<organism evidence="4 5">
    <name type="scientific">Bacillus carboniphilus</name>
    <dbReference type="NCBI Taxonomy" id="86663"/>
    <lineage>
        <taxon>Bacteria</taxon>
        <taxon>Bacillati</taxon>
        <taxon>Bacillota</taxon>
        <taxon>Bacilli</taxon>
        <taxon>Bacillales</taxon>
        <taxon>Bacillaceae</taxon>
        <taxon>Bacillus</taxon>
    </lineage>
</organism>
<dbReference type="Gene3D" id="3.90.850.10">
    <property type="entry name" value="Fumarylacetoacetase-like, C-terminal domain"/>
    <property type="match status" value="1"/>
</dbReference>
<protein>
    <recommendedName>
        <fullName evidence="3">Fumarylacetoacetase-like C-terminal domain-containing protein</fullName>
    </recommendedName>
</protein>
<comment type="caution">
    <text evidence="4">The sequence shown here is derived from an EMBL/GenBank/DDBJ whole genome shotgun (WGS) entry which is preliminary data.</text>
</comment>
<dbReference type="RefSeq" id="WP_343802540.1">
    <property type="nucleotide sequence ID" value="NZ_BAAADJ010000062.1"/>
</dbReference>